<feature type="domain" description="Glycosyl hydrolase family 13 catalytic" evidence="18">
    <location>
        <begin position="275"/>
        <end position="614"/>
    </location>
</feature>
<evidence type="ECO:0000256" key="7">
    <source>
        <dbReference type="ARBA" id="ARBA00022723"/>
    </source>
</evidence>
<dbReference type="Gene3D" id="3.20.20.80">
    <property type="entry name" value="Glycosidases"/>
    <property type="match status" value="3"/>
</dbReference>
<dbReference type="InterPro" id="IPR031319">
    <property type="entry name" value="A-amylase_C"/>
</dbReference>
<dbReference type="InterPro" id="IPR017853">
    <property type="entry name" value="GH"/>
</dbReference>
<evidence type="ECO:0000256" key="8">
    <source>
        <dbReference type="ARBA" id="ARBA00022801"/>
    </source>
</evidence>
<evidence type="ECO:0000256" key="4">
    <source>
        <dbReference type="ARBA" id="ARBA00008061"/>
    </source>
</evidence>
<dbReference type="Proteomes" id="UP000075809">
    <property type="component" value="Unassembled WGS sequence"/>
</dbReference>
<evidence type="ECO:0000256" key="13">
    <source>
        <dbReference type="ARBA" id="ARBA00023295"/>
    </source>
</evidence>
<reference evidence="19 20" key="1">
    <citation type="submission" date="2015-09" db="EMBL/GenBank/DDBJ databases">
        <title>Trachymyrmex zeteki WGS genome.</title>
        <authorList>
            <person name="Nygaard S."/>
            <person name="Hu H."/>
            <person name="Boomsma J."/>
            <person name="Zhang G."/>
        </authorList>
    </citation>
    <scope>NUCLEOTIDE SEQUENCE [LARGE SCALE GENOMIC DNA]</scope>
    <source>
        <strain evidence="19">Tzet28-1</strain>
        <tissue evidence="19">Whole body</tissue>
    </source>
</reference>
<feature type="non-terminal residue" evidence="19">
    <location>
        <position position="1"/>
    </location>
</feature>
<dbReference type="Gene3D" id="2.60.40.1180">
    <property type="entry name" value="Golgi alpha-mannosidase II"/>
    <property type="match status" value="2"/>
</dbReference>
<evidence type="ECO:0000259" key="17">
    <source>
        <dbReference type="SMART" id="SM00632"/>
    </source>
</evidence>
<gene>
    <name evidence="19" type="ORF">ALC60_05673</name>
</gene>
<comment type="cofactor">
    <cofactor evidence="2">
        <name>Ca(2+)</name>
        <dbReference type="ChEBI" id="CHEBI:29108"/>
    </cofactor>
</comment>
<keyword evidence="9" id="KW-0106">Calcium</keyword>
<evidence type="ECO:0000313" key="20">
    <source>
        <dbReference type="Proteomes" id="UP000075809"/>
    </source>
</evidence>
<comment type="similarity">
    <text evidence="4 14">Belongs to the glycosyl hydrolase 13 family.</text>
</comment>
<feature type="domain" description="Alpha-amylase C-terminal" evidence="17">
    <location>
        <begin position="155"/>
        <end position="245"/>
    </location>
</feature>
<dbReference type="AlphaFoldDB" id="A0A151X4S4"/>
<feature type="chain" id="PRO_5012181559" description="Alpha-amylase" evidence="16">
    <location>
        <begin position="16"/>
        <end position="716"/>
    </location>
</feature>
<dbReference type="PANTHER" id="PTHR43447">
    <property type="entry name" value="ALPHA-AMYLASE"/>
    <property type="match status" value="1"/>
</dbReference>
<comment type="cofactor">
    <cofactor evidence="3">
        <name>chloride</name>
        <dbReference type="ChEBI" id="CHEBI:17996"/>
    </cofactor>
</comment>
<dbReference type="Pfam" id="PF00128">
    <property type="entry name" value="Alpha-amylase"/>
    <property type="match status" value="1"/>
</dbReference>
<dbReference type="InterPro" id="IPR013780">
    <property type="entry name" value="Glyco_hydro_b"/>
</dbReference>
<keyword evidence="20" id="KW-1185">Reference proteome</keyword>
<evidence type="ECO:0000256" key="14">
    <source>
        <dbReference type="RuleBase" id="RU003615"/>
    </source>
</evidence>
<dbReference type="GO" id="GO:0004556">
    <property type="term" value="F:alpha-amylase activity"/>
    <property type="evidence" value="ECO:0007669"/>
    <property type="project" value="UniProtKB-UniRule"/>
</dbReference>
<evidence type="ECO:0000256" key="11">
    <source>
        <dbReference type="ARBA" id="ARBA00023214"/>
    </source>
</evidence>
<evidence type="ECO:0000259" key="18">
    <source>
        <dbReference type="SMART" id="SM00642"/>
    </source>
</evidence>
<keyword evidence="13 15" id="KW-0326">Glycosidase</keyword>
<keyword evidence="12 15" id="KW-0119">Carbohydrate metabolism</keyword>
<evidence type="ECO:0000256" key="12">
    <source>
        <dbReference type="ARBA" id="ARBA00023277"/>
    </source>
</evidence>
<evidence type="ECO:0000256" key="5">
    <source>
        <dbReference type="ARBA" id="ARBA00011245"/>
    </source>
</evidence>
<evidence type="ECO:0000256" key="3">
    <source>
        <dbReference type="ARBA" id="ARBA00001923"/>
    </source>
</evidence>
<comment type="catalytic activity">
    <reaction evidence="1 15">
        <text>Endohydrolysis of (1-&gt;4)-alpha-D-glucosidic linkages in polysaccharides containing three or more (1-&gt;4)-alpha-linked D-glucose units.</text>
        <dbReference type="EC" id="3.2.1.1"/>
    </reaction>
</comment>
<dbReference type="Pfam" id="PF02806">
    <property type="entry name" value="Alpha-amylase_C"/>
    <property type="match status" value="2"/>
</dbReference>
<feature type="domain" description="Alpha-amylase C-terminal" evidence="17">
    <location>
        <begin position="623"/>
        <end position="711"/>
    </location>
</feature>
<dbReference type="SMART" id="SM00642">
    <property type="entry name" value="Aamy"/>
    <property type="match status" value="1"/>
</dbReference>
<dbReference type="EMBL" id="KQ982536">
    <property type="protein sequence ID" value="KYQ55436.1"/>
    <property type="molecule type" value="Genomic_DNA"/>
</dbReference>
<evidence type="ECO:0000256" key="9">
    <source>
        <dbReference type="ARBA" id="ARBA00022837"/>
    </source>
</evidence>
<dbReference type="SUPFAM" id="SSF51445">
    <property type="entry name" value="(Trans)glycosidases"/>
    <property type="match status" value="3"/>
</dbReference>
<dbReference type="InterPro" id="IPR006047">
    <property type="entry name" value="GH13_cat_dom"/>
</dbReference>
<organism evidence="19 20">
    <name type="scientific">Mycetomoellerius zeteki</name>
    <dbReference type="NCBI Taxonomy" id="64791"/>
    <lineage>
        <taxon>Eukaryota</taxon>
        <taxon>Metazoa</taxon>
        <taxon>Ecdysozoa</taxon>
        <taxon>Arthropoda</taxon>
        <taxon>Hexapoda</taxon>
        <taxon>Insecta</taxon>
        <taxon>Pterygota</taxon>
        <taxon>Neoptera</taxon>
        <taxon>Endopterygota</taxon>
        <taxon>Hymenoptera</taxon>
        <taxon>Apocrita</taxon>
        <taxon>Aculeata</taxon>
        <taxon>Formicoidea</taxon>
        <taxon>Formicidae</taxon>
        <taxon>Myrmicinae</taxon>
        <taxon>Mycetomoellerius</taxon>
    </lineage>
</organism>
<evidence type="ECO:0000256" key="10">
    <source>
        <dbReference type="ARBA" id="ARBA00023157"/>
    </source>
</evidence>
<dbReference type="STRING" id="64791.A0A151X4S4"/>
<protein>
    <recommendedName>
        <fullName evidence="6 15">Alpha-amylase</fullName>
        <ecNumber evidence="6 15">3.2.1.1</ecNumber>
    </recommendedName>
</protein>
<dbReference type="EC" id="3.2.1.1" evidence="6 15"/>
<evidence type="ECO:0000256" key="16">
    <source>
        <dbReference type="SAM" id="SignalP"/>
    </source>
</evidence>
<dbReference type="InterPro" id="IPR006048">
    <property type="entry name" value="A-amylase/branching_C"/>
</dbReference>
<feature type="signal peptide" evidence="16">
    <location>
        <begin position="1"/>
        <end position="15"/>
    </location>
</feature>
<keyword evidence="10" id="KW-1015">Disulfide bond</keyword>
<dbReference type="GO" id="GO:0005975">
    <property type="term" value="P:carbohydrate metabolic process"/>
    <property type="evidence" value="ECO:0007669"/>
    <property type="project" value="InterPro"/>
</dbReference>
<name>A0A151X4S4_9HYME</name>
<keyword evidence="7" id="KW-0479">Metal-binding</keyword>
<dbReference type="SUPFAM" id="SSF51011">
    <property type="entry name" value="Glycosyl hydrolase domain"/>
    <property type="match status" value="2"/>
</dbReference>
<evidence type="ECO:0000256" key="15">
    <source>
        <dbReference type="RuleBase" id="RU361134"/>
    </source>
</evidence>
<sequence>LFSLGLISLLAFAIAHKNPHYVGNRTTMVHLFEWKFDDIAKECENFLDPMGYGGVSLINENLVINGRPWFERYQPISYKMAVAFMLAHPYGHPRIMSSFAFTDPSQGPPANSHGNIISLKIVNGEYVNGWVCEHRWPQIYHMVQFRNLVNGEKIQNWWSNGKNQIAFSRGAKGFVAFNVEGDLLNKKLQTGLPAGTYCDVITGEVINGCSKCSGKSVQVGGDGTAIITILSNDPEGVFALHIQSSMNMMRVLLCALAILSAVAAQKEPHYVPGHDGMVHLFEWKWKNIAEECEKFLGPMGFGGVQVSPIQENVIVSKRPWWERYQPISYKWNTRSGTESEFRDMVNRCNKAGVRIYVDTVFNHMTGNHANAKGTGGSTADTDKLNYPGVPYSGYDFHVSCPINNYQDAGNVRNCELSGLHDLDQSKEYVRDKIINFLNGLIDAGVAGYRVDAAKHMWPYDLNVIYSRVKNLNPEHNFPSDARPYVFQEVIDYGGEAISKYEYNSFGAVTEFRYGMEISNALNGKNELKWFSTWGEAWGLLPSQDALMAVAFMLAHPYGTPRIMSSFAFDNFDANPPQDSIGNLISPTINPDNTCGDGWVCEHRWRQIYNMVHFRNAVNNTNVNGWWDNGRNQIAFCRGNAGFIVINGEGRDLKEDLFTCLLPGTYCDVISGNLENNKCTGKTVRVDQNGKAHIEILKNEEDGVLAIHREVNTFTYC</sequence>
<accession>A0A151X4S4</accession>
<dbReference type="GO" id="GO:0046872">
    <property type="term" value="F:metal ion binding"/>
    <property type="evidence" value="ECO:0007669"/>
    <property type="project" value="UniProtKB-KW"/>
</dbReference>
<evidence type="ECO:0000256" key="1">
    <source>
        <dbReference type="ARBA" id="ARBA00000548"/>
    </source>
</evidence>
<dbReference type="CDD" id="cd11317">
    <property type="entry name" value="AmyAc_bac_euk_AmyA"/>
    <property type="match status" value="1"/>
</dbReference>
<dbReference type="InterPro" id="IPR006046">
    <property type="entry name" value="Alpha_amylase"/>
</dbReference>
<dbReference type="SMART" id="SM00632">
    <property type="entry name" value="Aamy_C"/>
    <property type="match status" value="2"/>
</dbReference>
<proteinExistence type="inferred from homology"/>
<evidence type="ECO:0000313" key="19">
    <source>
        <dbReference type="EMBL" id="KYQ55436.1"/>
    </source>
</evidence>
<dbReference type="PRINTS" id="PR00110">
    <property type="entry name" value="ALPHAAMYLASE"/>
</dbReference>
<comment type="subunit">
    <text evidence="5">Monomer.</text>
</comment>
<keyword evidence="11" id="KW-0868">Chloride</keyword>
<evidence type="ECO:0000256" key="6">
    <source>
        <dbReference type="ARBA" id="ARBA00012595"/>
    </source>
</evidence>
<evidence type="ECO:0000256" key="2">
    <source>
        <dbReference type="ARBA" id="ARBA00001913"/>
    </source>
</evidence>
<keyword evidence="16" id="KW-0732">Signal</keyword>
<keyword evidence="8 15" id="KW-0378">Hydrolase</keyword>